<keyword evidence="7" id="KW-0812">Transmembrane</keyword>
<name>A0A8S4NL66_OWEFU</name>
<evidence type="ECO:0000256" key="4">
    <source>
        <dbReference type="ARBA" id="ARBA00023157"/>
    </source>
</evidence>
<evidence type="ECO:0000256" key="7">
    <source>
        <dbReference type="RuleBase" id="RU280815"/>
    </source>
</evidence>
<evidence type="ECO:0000256" key="8">
    <source>
        <dbReference type="SAM" id="SignalP"/>
    </source>
</evidence>
<gene>
    <name evidence="12" type="ORF">OFUS_LOCUS8295</name>
</gene>
<proteinExistence type="predicted"/>
<accession>A0A8S4NL66</accession>
<dbReference type="Pfam" id="PF01414">
    <property type="entry name" value="DSL"/>
    <property type="match status" value="1"/>
</dbReference>
<evidence type="ECO:0000259" key="11">
    <source>
        <dbReference type="PROSITE" id="PS51051"/>
    </source>
</evidence>
<dbReference type="SUPFAM" id="SSF49785">
    <property type="entry name" value="Galactose-binding domain-like"/>
    <property type="match status" value="1"/>
</dbReference>
<keyword evidence="2 5" id="KW-0245">EGF-like domain</keyword>
<evidence type="ECO:0000259" key="10">
    <source>
        <dbReference type="PROSITE" id="PS50026"/>
    </source>
</evidence>
<evidence type="ECO:0000313" key="12">
    <source>
        <dbReference type="EMBL" id="CAH1781766.1"/>
    </source>
</evidence>
<dbReference type="PROSITE" id="PS01186">
    <property type="entry name" value="EGF_2"/>
    <property type="match status" value="1"/>
</dbReference>
<feature type="chain" id="PRO_5035881684" description="Delta-like protein" evidence="8">
    <location>
        <begin position="23"/>
        <end position="476"/>
    </location>
</feature>
<reference evidence="12" key="1">
    <citation type="submission" date="2022-03" db="EMBL/GenBank/DDBJ databases">
        <authorList>
            <person name="Martin C."/>
        </authorList>
    </citation>
    <scope>NUCLEOTIDE SEQUENCE</scope>
</reference>
<keyword evidence="7" id="KW-0472">Membrane</keyword>
<feature type="domain" description="F5/8 type C" evidence="9">
    <location>
        <begin position="165"/>
        <end position="325"/>
    </location>
</feature>
<dbReference type="PROSITE" id="PS00022">
    <property type="entry name" value="EGF_1"/>
    <property type="match status" value="1"/>
</dbReference>
<keyword evidence="7" id="KW-1133">Transmembrane helix</keyword>
<feature type="disulfide bond" evidence="5">
    <location>
        <begin position="461"/>
        <end position="470"/>
    </location>
</feature>
<dbReference type="Gene3D" id="2.60.120.260">
    <property type="entry name" value="Galactose-binding domain-like"/>
    <property type="match status" value="1"/>
</dbReference>
<evidence type="ECO:0000256" key="1">
    <source>
        <dbReference type="ARBA" id="ARBA00022473"/>
    </source>
</evidence>
<dbReference type="Gene3D" id="2.10.25.10">
    <property type="entry name" value="Laminin"/>
    <property type="match status" value="1"/>
</dbReference>
<keyword evidence="3 7" id="KW-0677">Repeat</keyword>
<organism evidence="12 13">
    <name type="scientific">Owenia fusiformis</name>
    <name type="common">Polychaete worm</name>
    <dbReference type="NCBI Taxonomy" id="6347"/>
    <lineage>
        <taxon>Eukaryota</taxon>
        <taxon>Metazoa</taxon>
        <taxon>Spiralia</taxon>
        <taxon>Lophotrochozoa</taxon>
        <taxon>Annelida</taxon>
        <taxon>Polychaeta</taxon>
        <taxon>Sedentaria</taxon>
        <taxon>Canalipalpata</taxon>
        <taxon>Sabellida</taxon>
        <taxon>Oweniida</taxon>
        <taxon>Oweniidae</taxon>
        <taxon>Owenia</taxon>
    </lineage>
</organism>
<dbReference type="PANTHER" id="PTHR24543">
    <property type="entry name" value="MULTICOPPER OXIDASE-RELATED"/>
    <property type="match status" value="1"/>
</dbReference>
<dbReference type="InterPro" id="IPR000742">
    <property type="entry name" value="EGF"/>
</dbReference>
<feature type="disulfide bond" evidence="6">
    <location>
        <begin position="101"/>
        <end position="110"/>
    </location>
</feature>
<dbReference type="Proteomes" id="UP000749559">
    <property type="component" value="Unassembled WGS sequence"/>
</dbReference>
<keyword evidence="7 8" id="KW-0732">Signal</keyword>
<comment type="function">
    <text evidence="7">Putative Notch ligand involved in the mediation of Notch signaling.</text>
</comment>
<evidence type="ECO:0000313" key="13">
    <source>
        <dbReference type="Proteomes" id="UP000749559"/>
    </source>
</evidence>
<dbReference type="InterPro" id="IPR008979">
    <property type="entry name" value="Galactose-bd-like_sf"/>
</dbReference>
<dbReference type="SUPFAM" id="SSF57196">
    <property type="entry name" value="EGF/Laminin"/>
    <property type="match status" value="1"/>
</dbReference>
<dbReference type="PROSITE" id="PS01285">
    <property type="entry name" value="FA58C_1"/>
    <property type="match status" value="1"/>
</dbReference>
<comment type="caution">
    <text evidence="5">Lacks conserved residue(s) required for the propagation of feature annotation.</text>
</comment>
<dbReference type="InterPro" id="IPR000421">
    <property type="entry name" value="FA58C"/>
</dbReference>
<dbReference type="InterPro" id="IPR001774">
    <property type="entry name" value="DSL"/>
</dbReference>
<protein>
    <recommendedName>
        <fullName evidence="7">Delta-like protein</fullName>
    </recommendedName>
</protein>
<keyword evidence="1 7" id="KW-0217">Developmental protein</keyword>
<evidence type="ECO:0000256" key="2">
    <source>
        <dbReference type="ARBA" id="ARBA00022536"/>
    </source>
</evidence>
<feature type="signal peptide" evidence="8">
    <location>
        <begin position="1"/>
        <end position="22"/>
    </location>
</feature>
<dbReference type="PANTHER" id="PTHR24543:SF335">
    <property type="entry name" value="EGF-LIKE REPEAT AND DISCOIDIN I-LIKE DOMAIN-CONTAINING PROTEIN 3"/>
    <property type="match status" value="1"/>
</dbReference>
<dbReference type="Gene3D" id="2.10.25.140">
    <property type="match status" value="1"/>
</dbReference>
<evidence type="ECO:0000259" key="9">
    <source>
        <dbReference type="PROSITE" id="PS50022"/>
    </source>
</evidence>
<feature type="disulfide bond" evidence="6">
    <location>
        <begin position="114"/>
        <end position="126"/>
    </location>
</feature>
<dbReference type="PROSITE" id="PS51051">
    <property type="entry name" value="DSL"/>
    <property type="match status" value="1"/>
</dbReference>
<dbReference type="Pfam" id="PF00754">
    <property type="entry name" value="F5_F8_type_C"/>
    <property type="match status" value="1"/>
</dbReference>
<evidence type="ECO:0000256" key="3">
    <source>
        <dbReference type="ARBA" id="ARBA00022737"/>
    </source>
</evidence>
<dbReference type="GO" id="GO:0007154">
    <property type="term" value="P:cell communication"/>
    <property type="evidence" value="ECO:0007669"/>
    <property type="project" value="InterPro"/>
</dbReference>
<evidence type="ECO:0000256" key="5">
    <source>
        <dbReference type="PROSITE-ProRule" id="PRU00076"/>
    </source>
</evidence>
<dbReference type="EMBL" id="CAIIXF020000004">
    <property type="protein sequence ID" value="CAH1781766.1"/>
    <property type="molecule type" value="Genomic_DNA"/>
</dbReference>
<dbReference type="PROSITE" id="PS50026">
    <property type="entry name" value="EGF_3"/>
    <property type="match status" value="1"/>
</dbReference>
<evidence type="ECO:0000256" key="6">
    <source>
        <dbReference type="PROSITE-ProRule" id="PRU00377"/>
    </source>
</evidence>
<keyword evidence="13" id="KW-1185">Reference proteome</keyword>
<feature type="domain" description="DSL" evidence="11">
    <location>
        <begin position="99"/>
        <end position="144"/>
    </location>
</feature>
<feature type="disulfide bond" evidence="6">
    <location>
        <begin position="135"/>
        <end position="144"/>
    </location>
</feature>
<dbReference type="AlphaFoldDB" id="A0A8S4NL66"/>
<comment type="caution">
    <text evidence="12">The sequence shown here is derived from an EMBL/GenBank/DDBJ whole genome shotgun (WGS) entry which is preliminary data.</text>
</comment>
<dbReference type="SMART" id="SM00051">
    <property type="entry name" value="DSL"/>
    <property type="match status" value="1"/>
</dbReference>
<dbReference type="GO" id="GO:0016020">
    <property type="term" value="C:membrane"/>
    <property type="evidence" value="ECO:0007669"/>
    <property type="project" value="UniProtKB-SubCell"/>
</dbReference>
<sequence>MDTIQMCFLALNLVLDLACVWSQSTVHTCSSTMFYGETCGSQQLANMAEQMTQIQSVLSEVLVKVTDQSHVIEQQHMKIEELTRRLDGPVSTEGRSSCALCPKDYYGPNCTVHCIAQDDCQGHYKCHWADGSKVCLSGWGGEECDVFTGNDSCPVVMRHGEDLAGIASSLLNGDDPVPDSAFTASSYDTSNRKGRPEYARLDRAATWNTQGGWVAASTHGSQWVQVDLNMLSSVHGVVTQGVDSSAPPITMTSYYVGYHAQLGASADDIKIYSDTAGEPTVFQGTADTSSKTTHNFRFPFVARIIRITSRVFLNKPGLRFDVIGAPLGLSGNWLGEITCDGVTNVVQLPIEHNTEGFYHSKPFLFHFTKKTTGYKEELFGYLEILAPTTLTLPTKGSLQANGELEYAFNLELSQDQQGLIVTSSMCDTATLDRHIELGGPCLNKGKCITTGDMLTNWYCCCINGFQGNHCETSQTN</sequence>
<dbReference type="PROSITE" id="PS50022">
    <property type="entry name" value="FA58C_3"/>
    <property type="match status" value="1"/>
</dbReference>
<keyword evidence="4 5" id="KW-1015">Disulfide bond</keyword>
<comment type="subcellular location">
    <subcellularLocation>
        <location evidence="7">Membrane</location>
        <topology evidence="7">Single-pass type I membrane protein</topology>
    </subcellularLocation>
</comment>
<feature type="domain" description="EGF-like" evidence="10">
    <location>
        <begin position="430"/>
        <end position="471"/>
    </location>
</feature>